<dbReference type="Gene3D" id="2.40.50.140">
    <property type="entry name" value="Nucleic acid-binding proteins"/>
    <property type="match status" value="1"/>
</dbReference>
<dbReference type="InterPro" id="IPR058582">
    <property type="entry name" value="KH_NusA_2nd"/>
</dbReference>
<dbReference type="PROSITE" id="PS50126">
    <property type="entry name" value="S1"/>
    <property type="match status" value="1"/>
</dbReference>
<dbReference type="GO" id="GO:0006353">
    <property type="term" value="P:DNA-templated transcription termination"/>
    <property type="evidence" value="ECO:0007669"/>
    <property type="project" value="UniProtKB-UniRule"/>
</dbReference>
<dbReference type="CDD" id="cd04455">
    <property type="entry name" value="S1_NusA"/>
    <property type="match status" value="1"/>
</dbReference>
<dbReference type="Proteomes" id="UP000726105">
    <property type="component" value="Unassembled WGS sequence"/>
</dbReference>
<dbReference type="GO" id="GO:0031564">
    <property type="term" value="P:transcription antitermination"/>
    <property type="evidence" value="ECO:0007669"/>
    <property type="project" value="UniProtKB-UniRule"/>
</dbReference>
<dbReference type="GO" id="GO:0005829">
    <property type="term" value="C:cytosol"/>
    <property type="evidence" value="ECO:0007669"/>
    <property type="project" value="TreeGrafter"/>
</dbReference>
<dbReference type="Proteomes" id="UP000886632">
    <property type="component" value="Unassembled WGS sequence"/>
</dbReference>
<keyword evidence="3 7" id="KW-0889">Transcription antitermination</keyword>
<feature type="compositionally biased region" description="Low complexity" evidence="8">
    <location>
        <begin position="338"/>
        <end position="351"/>
    </location>
</feature>
<dbReference type="PANTHER" id="PTHR22648:SF0">
    <property type="entry name" value="TRANSCRIPTION TERMINATION_ANTITERMINATION PROTEIN NUSA"/>
    <property type="match status" value="1"/>
</dbReference>
<dbReference type="FunFam" id="3.30.300.20:FF:000005">
    <property type="entry name" value="Transcription termination/antitermination protein NusA"/>
    <property type="match status" value="1"/>
</dbReference>
<name>A0A935IP71_9MICO</name>
<organism evidence="10 12">
    <name type="scientific">Candidatus Phosphoribacter hodrii</name>
    <dbReference type="NCBI Taxonomy" id="2953743"/>
    <lineage>
        <taxon>Bacteria</taxon>
        <taxon>Bacillati</taxon>
        <taxon>Actinomycetota</taxon>
        <taxon>Actinomycetes</taxon>
        <taxon>Micrococcales</taxon>
        <taxon>Dermatophilaceae</taxon>
        <taxon>Candidatus Phosphoribacter</taxon>
    </lineage>
</organism>
<dbReference type="InterPro" id="IPR009019">
    <property type="entry name" value="KH_sf_prok-type"/>
</dbReference>
<dbReference type="SMART" id="SM00316">
    <property type="entry name" value="S1"/>
    <property type="match status" value="1"/>
</dbReference>
<dbReference type="EMBL" id="JADKGK010000004">
    <property type="protein sequence ID" value="MBL0002688.1"/>
    <property type="molecule type" value="Genomic_DNA"/>
</dbReference>
<dbReference type="Gene3D" id="3.30.300.20">
    <property type="match status" value="2"/>
</dbReference>
<evidence type="ECO:0000256" key="4">
    <source>
        <dbReference type="ARBA" id="ARBA00022884"/>
    </source>
</evidence>
<dbReference type="CDD" id="cd22529">
    <property type="entry name" value="KH-II_NusA_rpt2"/>
    <property type="match status" value="1"/>
</dbReference>
<dbReference type="GO" id="GO:0003700">
    <property type="term" value="F:DNA-binding transcription factor activity"/>
    <property type="evidence" value="ECO:0007669"/>
    <property type="project" value="InterPro"/>
</dbReference>
<dbReference type="InterPro" id="IPR013735">
    <property type="entry name" value="TF_NusA_N"/>
</dbReference>
<comment type="subunit">
    <text evidence="7">Monomer. Binds directly to the core enzyme of the DNA-dependent RNA polymerase and to nascent RNA.</text>
</comment>
<evidence type="ECO:0000256" key="5">
    <source>
        <dbReference type="ARBA" id="ARBA00023015"/>
    </source>
</evidence>
<dbReference type="HAMAP" id="MF_00945_B">
    <property type="entry name" value="NusA_B"/>
    <property type="match status" value="1"/>
</dbReference>
<dbReference type="CDD" id="cd02134">
    <property type="entry name" value="KH-II_NusA_rpt1"/>
    <property type="match status" value="1"/>
</dbReference>
<feature type="compositionally biased region" description="Gly residues" evidence="8">
    <location>
        <begin position="359"/>
        <end position="380"/>
    </location>
</feature>
<dbReference type="InterPro" id="IPR036555">
    <property type="entry name" value="NusA_N_sf"/>
</dbReference>
<keyword evidence="1 7" id="KW-0806">Transcription termination</keyword>
<sequence length="387" mass="41401">MDIDLAALRALERERDLSLEVLIPAIEQALLTAYHRTDGSFKIARVELDRKTGHVVVLAREEGPLLPPTEEGERPTRGEPGPEFDDTPDGFGRVAAATARQVIVQRLRDLEDEAILGDFKGREGDIVSGIVQQGSDPRNVLVDFGTVEGMLPQAEQVPGEVYRHGERLRCYVVSVKRGPKGPQIALSRTHPNLVRSLFKLEVPEIADGTVEIAAMIREAGHRTKIAVRSRVPGVNAKGACIGPMGARVRAVMNELGGEKIDIVDYSDDPREFIAAALSPARVQSVEVVDPVLRAARAIVPDYQLSLAIGKEGQNARLAAKLTGWRIDIRSDTAVAENPPTSDAPPASATRPAGDRRPQQGGGGRHTGSRGTGRGGSGAGPSGPPRRG</sequence>
<dbReference type="InterPro" id="IPR015946">
    <property type="entry name" value="KH_dom-like_a/b"/>
</dbReference>
<feature type="domain" description="S1 motif" evidence="9">
    <location>
        <begin position="124"/>
        <end position="189"/>
    </location>
</feature>
<dbReference type="InterPro" id="IPR025249">
    <property type="entry name" value="TF_NusA_KH_1st"/>
</dbReference>
<comment type="subcellular location">
    <subcellularLocation>
        <location evidence="7">Cytoplasm</location>
    </subcellularLocation>
</comment>
<evidence type="ECO:0000256" key="3">
    <source>
        <dbReference type="ARBA" id="ARBA00022814"/>
    </source>
</evidence>
<dbReference type="SUPFAM" id="SSF54814">
    <property type="entry name" value="Prokaryotic type KH domain (KH-domain type II)"/>
    <property type="match status" value="2"/>
</dbReference>
<gene>
    <name evidence="7 10" type="primary">nusA</name>
    <name evidence="10" type="ORF">IPI13_05570</name>
    <name evidence="11" type="ORF">IPP00_01345</name>
</gene>
<dbReference type="Gene3D" id="3.30.1480.10">
    <property type="entry name" value="NusA, N-terminal domain"/>
    <property type="match status" value="1"/>
</dbReference>
<evidence type="ECO:0000313" key="10">
    <source>
        <dbReference type="EMBL" id="MBK7272646.1"/>
    </source>
</evidence>
<dbReference type="AlphaFoldDB" id="A0A935IP71"/>
<feature type="region of interest" description="Disordered" evidence="8">
    <location>
        <begin position="332"/>
        <end position="387"/>
    </location>
</feature>
<dbReference type="InterPro" id="IPR010213">
    <property type="entry name" value="TF_NusA"/>
</dbReference>
<dbReference type="Pfam" id="PF00575">
    <property type="entry name" value="S1"/>
    <property type="match status" value="1"/>
</dbReference>
<dbReference type="InterPro" id="IPR012340">
    <property type="entry name" value="NA-bd_OB-fold"/>
</dbReference>
<dbReference type="InterPro" id="IPR003029">
    <property type="entry name" value="S1_domain"/>
</dbReference>
<keyword evidence="6 7" id="KW-0804">Transcription</keyword>
<dbReference type="GO" id="GO:0003723">
    <property type="term" value="F:RNA binding"/>
    <property type="evidence" value="ECO:0007669"/>
    <property type="project" value="UniProtKB-UniRule"/>
</dbReference>
<dbReference type="InterPro" id="IPR030842">
    <property type="entry name" value="TF_NusA_bacterial"/>
</dbReference>
<evidence type="ECO:0000313" key="12">
    <source>
        <dbReference type="Proteomes" id="UP000726105"/>
    </source>
</evidence>
<comment type="function">
    <text evidence="7">Participates in both transcription termination and antitermination.</text>
</comment>
<evidence type="ECO:0000313" key="11">
    <source>
        <dbReference type="EMBL" id="MBL0002688.1"/>
    </source>
</evidence>
<dbReference type="Pfam" id="PF26594">
    <property type="entry name" value="KH_NusA_2nd"/>
    <property type="match status" value="1"/>
</dbReference>
<keyword evidence="5 7" id="KW-0805">Transcription regulation</keyword>
<evidence type="ECO:0000256" key="8">
    <source>
        <dbReference type="SAM" id="MobiDB-lite"/>
    </source>
</evidence>
<evidence type="ECO:0000256" key="2">
    <source>
        <dbReference type="ARBA" id="ARBA00022490"/>
    </source>
</evidence>
<feature type="region of interest" description="Disordered" evidence="8">
    <location>
        <begin position="61"/>
        <end position="90"/>
    </location>
</feature>
<evidence type="ECO:0000256" key="1">
    <source>
        <dbReference type="ARBA" id="ARBA00022472"/>
    </source>
</evidence>
<keyword evidence="2 7" id="KW-0963">Cytoplasm</keyword>
<dbReference type="Pfam" id="PF08529">
    <property type="entry name" value="NusA_N"/>
    <property type="match status" value="1"/>
</dbReference>
<keyword evidence="4 7" id="KW-0694">RNA-binding</keyword>
<dbReference type="SUPFAM" id="SSF69705">
    <property type="entry name" value="Transcription factor NusA, N-terminal domain"/>
    <property type="match status" value="1"/>
</dbReference>
<comment type="similarity">
    <text evidence="7">Belongs to the NusA family.</text>
</comment>
<reference evidence="10 12" key="1">
    <citation type="submission" date="2020-10" db="EMBL/GenBank/DDBJ databases">
        <title>Connecting structure to function with the recovery of over 1000 high-quality activated sludge metagenome-assembled genomes encoding full-length rRNA genes using long-read sequencing.</title>
        <authorList>
            <person name="Singleton C.M."/>
            <person name="Petriglieri F."/>
            <person name="Kristensen J.M."/>
            <person name="Kirkegaard R.H."/>
            <person name="Michaelsen T.Y."/>
            <person name="Andersen M.H."/>
            <person name="Karst S.M."/>
            <person name="Dueholm M.S."/>
            <person name="Nielsen P.H."/>
            <person name="Albertsen M."/>
        </authorList>
    </citation>
    <scope>NUCLEOTIDE SEQUENCE [LARGE SCALE GENOMIC DNA]</scope>
    <source>
        <strain evidence="10">Ega_18-Q3-R5-49_MAXAC.001</strain>
        <strain evidence="11">Ribe_18-Q3-R11-54_MAXAC.001</strain>
    </source>
</reference>
<evidence type="ECO:0000256" key="6">
    <source>
        <dbReference type="ARBA" id="ARBA00023163"/>
    </source>
</evidence>
<dbReference type="PANTHER" id="PTHR22648">
    <property type="entry name" value="TRANSCRIPTION TERMINATION FACTOR NUSA"/>
    <property type="match status" value="1"/>
</dbReference>
<dbReference type="EMBL" id="JADJIB010000002">
    <property type="protein sequence ID" value="MBK7272646.1"/>
    <property type="molecule type" value="Genomic_DNA"/>
</dbReference>
<evidence type="ECO:0000256" key="7">
    <source>
        <dbReference type="HAMAP-Rule" id="MF_00945"/>
    </source>
</evidence>
<dbReference type="FunFam" id="3.30.300.20:FF:000002">
    <property type="entry name" value="Transcription termination/antitermination protein NusA"/>
    <property type="match status" value="1"/>
</dbReference>
<protein>
    <recommendedName>
        <fullName evidence="7">Transcription termination/antitermination protein NusA</fullName>
    </recommendedName>
</protein>
<accession>A0A935IP71</accession>
<dbReference type="NCBIfam" id="TIGR01953">
    <property type="entry name" value="NusA"/>
    <property type="match status" value="1"/>
</dbReference>
<dbReference type="FunFam" id="2.40.50.140:FF:000098">
    <property type="entry name" value="Transcription termination/antitermination protein NusA"/>
    <property type="match status" value="1"/>
</dbReference>
<evidence type="ECO:0000259" key="9">
    <source>
        <dbReference type="PROSITE" id="PS50126"/>
    </source>
</evidence>
<comment type="caution">
    <text evidence="10">The sequence shown here is derived from an EMBL/GenBank/DDBJ whole genome shotgun (WGS) entry which is preliminary data.</text>
</comment>
<dbReference type="SUPFAM" id="SSF50249">
    <property type="entry name" value="Nucleic acid-binding proteins"/>
    <property type="match status" value="1"/>
</dbReference>
<dbReference type="Pfam" id="PF13184">
    <property type="entry name" value="KH_NusA_1st"/>
    <property type="match status" value="1"/>
</dbReference>
<proteinExistence type="inferred from homology"/>